<proteinExistence type="predicted"/>
<evidence type="ECO:0000313" key="3">
    <source>
        <dbReference type="EMBL" id="CAF1658905.1"/>
    </source>
</evidence>
<sequence>TPPPPVIEESTETLDVNEPINIDNHEKNNSVVDRAYHFVRNMFQLSDDILEDNYTQEDDSILSSTNDEQQHHQSRKLLSVNDATLFVNSNGINDYNFNLYLNELNDKESIVSFNDLSLLSMSISKRKLLSVKKSKRTTPPETTDIKTKKPHSIINKPKVGWAYRYRISRYLADQQMKRTGHSKKTDGGGKLHTQSINKKKTSSSSTHTKPSKRKLLEFDIDDVSNWNDNNNQNDISNQDIVNSVSITEEFVPKRQLLASKKIVNNKEDTDDDDDDNDDDIDTVNKRRRMKSYEQITDPVEIVRSYDRGLFKPRVGWQFRYRVSRYIDALRENIREDQARLKLGLEAIKRKTPQELSGRRKRVLDKPFVSEQQETPPPVEENKPNVGWRYRYRISKMLEAKKRGDYVDDEEEKRKTRLEQKRKQQGLVKPTDEDDECIEWEYDSLDPELRKIKEEGRRVGWAYRYRIRRKLDELKKQQAETGIPFHLETLSTKQEKKTITTPTSSKDVSGETPVEIPKKHVGWQYRYRVSKMQEAQKYEAAEAVKKPPKKTDDHIPIHERLDPALARLTPEERIVGWKYRYRIRRKLDAIKNATRESSAGKRSKKTKQLSESKKSSKAKEKEQIIKKVEESIEKILNIDDIDETPFMEYFRRASSYILFGLLPTGRKSICLLPLPFTFSFCNDDDNEDIKGKPITTTTTTTT</sequence>
<dbReference type="EMBL" id="CAJNOH010010385">
    <property type="protein sequence ID" value="CAF1512272.1"/>
    <property type="molecule type" value="Genomic_DNA"/>
</dbReference>
<feature type="compositionally biased region" description="Basic and acidic residues" evidence="1">
    <location>
        <begin position="404"/>
        <end position="421"/>
    </location>
</feature>
<feature type="non-terminal residue" evidence="3">
    <location>
        <position position="701"/>
    </location>
</feature>
<feature type="region of interest" description="Disordered" evidence="1">
    <location>
        <begin position="131"/>
        <end position="151"/>
    </location>
</feature>
<feature type="region of interest" description="Disordered" evidence="1">
    <location>
        <begin position="404"/>
        <end position="429"/>
    </location>
</feature>
<feature type="non-terminal residue" evidence="3">
    <location>
        <position position="1"/>
    </location>
</feature>
<accession>A0A816FAH6</accession>
<dbReference type="Proteomes" id="UP000663870">
    <property type="component" value="Unassembled WGS sequence"/>
</dbReference>
<feature type="compositionally biased region" description="Basic and acidic residues" evidence="1">
    <location>
        <begin position="607"/>
        <end position="620"/>
    </location>
</feature>
<feature type="region of interest" description="Disordered" evidence="1">
    <location>
        <begin position="593"/>
        <end position="620"/>
    </location>
</feature>
<comment type="caution">
    <text evidence="3">The sequence shown here is derived from an EMBL/GenBank/DDBJ whole genome shotgun (WGS) entry which is preliminary data.</text>
</comment>
<reference evidence="3" key="1">
    <citation type="submission" date="2021-02" db="EMBL/GenBank/DDBJ databases">
        <authorList>
            <person name="Nowell W R."/>
        </authorList>
    </citation>
    <scope>NUCLEOTIDE SEQUENCE</scope>
</reference>
<keyword evidence="4" id="KW-1185">Reference proteome</keyword>
<feature type="region of interest" description="Disordered" evidence="1">
    <location>
        <begin position="174"/>
        <end position="213"/>
    </location>
</feature>
<dbReference type="Proteomes" id="UP000663854">
    <property type="component" value="Unassembled WGS sequence"/>
</dbReference>
<dbReference type="AlphaFoldDB" id="A0A816FAH6"/>
<protein>
    <submittedName>
        <fullName evidence="3">Uncharacterized protein</fullName>
    </submittedName>
</protein>
<evidence type="ECO:0000256" key="1">
    <source>
        <dbReference type="SAM" id="MobiDB-lite"/>
    </source>
</evidence>
<gene>
    <name evidence="3" type="ORF">JXQ802_LOCUS55738</name>
    <name evidence="2" type="ORF">PYM288_LOCUS39205</name>
</gene>
<organism evidence="3 4">
    <name type="scientific">Rotaria sordida</name>
    <dbReference type="NCBI Taxonomy" id="392033"/>
    <lineage>
        <taxon>Eukaryota</taxon>
        <taxon>Metazoa</taxon>
        <taxon>Spiralia</taxon>
        <taxon>Gnathifera</taxon>
        <taxon>Rotifera</taxon>
        <taxon>Eurotatoria</taxon>
        <taxon>Bdelloidea</taxon>
        <taxon>Philodinida</taxon>
        <taxon>Philodinidae</taxon>
        <taxon>Rotaria</taxon>
    </lineage>
</organism>
<name>A0A816FAH6_9BILA</name>
<evidence type="ECO:0000313" key="4">
    <source>
        <dbReference type="Proteomes" id="UP000663870"/>
    </source>
</evidence>
<evidence type="ECO:0000313" key="2">
    <source>
        <dbReference type="EMBL" id="CAF1512272.1"/>
    </source>
</evidence>
<dbReference type="EMBL" id="CAJNOL010012199">
    <property type="protein sequence ID" value="CAF1658905.1"/>
    <property type="molecule type" value="Genomic_DNA"/>
</dbReference>